<comment type="subcellular location">
    <subcellularLocation>
        <location evidence="1">Membrane</location>
        <topology evidence="1">Multi-pass membrane protein</topology>
    </subcellularLocation>
</comment>
<dbReference type="Proteomes" id="UP000694388">
    <property type="component" value="Unplaced"/>
</dbReference>
<evidence type="ECO:0000256" key="4">
    <source>
        <dbReference type="ARBA" id="ARBA00022989"/>
    </source>
</evidence>
<dbReference type="InterPro" id="IPR050402">
    <property type="entry name" value="OR51/52/56-like"/>
</dbReference>
<evidence type="ECO:0000256" key="6">
    <source>
        <dbReference type="ARBA" id="ARBA00023224"/>
    </source>
</evidence>
<evidence type="ECO:0000313" key="10">
    <source>
        <dbReference type="Proteomes" id="UP000694388"/>
    </source>
</evidence>
<feature type="transmembrane region" description="Helical" evidence="7">
    <location>
        <begin position="271"/>
        <end position="291"/>
    </location>
</feature>
<feature type="domain" description="G-protein coupled receptors family 1 profile" evidence="8">
    <location>
        <begin position="48"/>
        <end position="296"/>
    </location>
</feature>
<dbReference type="Ensembl" id="ENSEBUT00000023706.1">
    <property type="protein sequence ID" value="ENSEBUP00000023129.1"/>
    <property type="gene ID" value="ENSEBUG00000014254.1"/>
</dbReference>
<reference evidence="9" key="1">
    <citation type="submission" date="2025-08" db="UniProtKB">
        <authorList>
            <consortium name="Ensembl"/>
        </authorList>
    </citation>
    <scope>IDENTIFICATION</scope>
</reference>
<feature type="transmembrane region" description="Helical" evidence="7">
    <location>
        <begin position="33"/>
        <end position="58"/>
    </location>
</feature>
<dbReference type="Gene3D" id="1.20.1070.10">
    <property type="entry name" value="Rhodopsin 7-helix transmembrane proteins"/>
    <property type="match status" value="1"/>
</dbReference>
<organism evidence="9 10">
    <name type="scientific">Eptatretus burgeri</name>
    <name type="common">Inshore hagfish</name>
    <dbReference type="NCBI Taxonomy" id="7764"/>
    <lineage>
        <taxon>Eukaryota</taxon>
        <taxon>Metazoa</taxon>
        <taxon>Chordata</taxon>
        <taxon>Craniata</taxon>
        <taxon>Vertebrata</taxon>
        <taxon>Cyclostomata</taxon>
        <taxon>Myxini</taxon>
        <taxon>Myxiniformes</taxon>
        <taxon>Myxinidae</taxon>
        <taxon>Eptatretinae</taxon>
        <taxon>Eptatretus</taxon>
    </lineage>
</organism>
<evidence type="ECO:0000259" key="8">
    <source>
        <dbReference type="PROSITE" id="PS50262"/>
    </source>
</evidence>
<feature type="transmembrane region" description="Helical" evidence="7">
    <location>
        <begin position="242"/>
        <end position="265"/>
    </location>
</feature>
<keyword evidence="4 7" id="KW-1133">Transmembrane helix</keyword>
<dbReference type="PANTHER" id="PTHR26450">
    <property type="entry name" value="OLFACTORY RECEPTOR 56B1-RELATED"/>
    <property type="match status" value="1"/>
</dbReference>
<feature type="transmembrane region" description="Helical" evidence="7">
    <location>
        <begin position="65"/>
        <end position="84"/>
    </location>
</feature>
<dbReference type="GO" id="GO:0005886">
    <property type="term" value="C:plasma membrane"/>
    <property type="evidence" value="ECO:0007669"/>
    <property type="project" value="TreeGrafter"/>
</dbReference>
<keyword evidence="6" id="KW-0807">Transducer</keyword>
<feature type="transmembrane region" description="Helical" evidence="7">
    <location>
        <begin position="147"/>
        <end position="175"/>
    </location>
</feature>
<keyword evidence="2 7" id="KW-0812">Transmembrane</keyword>
<evidence type="ECO:0000256" key="3">
    <source>
        <dbReference type="ARBA" id="ARBA00022725"/>
    </source>
</evidence>
<dbReference type="InterPro" id="IPR000725">
    <property type="entry name" value="Olfact_rcpt"/>
</dbReference>
<accession>A0A8C4WZW2</accession>
<dbReference type="AlphaFoldDB" id="A0A8C4WZW2"/>
<keyword evidence="5 7" id="KW-0472">Membrane</keyword>
<keyword evidence="3" id="KW-0716">Sensory transduction</keyword>
<dbReference type="SUPFAM" id="SSF81321">
    <property type="entry name" value="Family A G protein-coupled receptor-like"/>
    <property type="match status" value="1"/>
</dbReference>
<proteinExistence type="predicted"/>
<evidence type="ECO:0000313" key="9">
    <source>
        <dbReference type="Ensembl" id="ENSEBUP00000023129.1"/>
    </source>
</evidence>
<sequence length="334" mass="37656">MLPERMDSTAISSLPFMVQLDISSMNLDNGRRFVLFLFMTIMLISIFFNLGVIIACFYRRFNSPMLLYIALASIADTSWAISGMSSILNSTIASRTELSFSECLFQMFCIHISNFQQSLTTLLMYIDRHWAIFYPYSYVALIANKGGALKLATLVWTIGLMLSISFVAVATQLVFCNTTVLIPDAICAISTIAKSSCGNYYFRTTYPVSVLYLVYSITGFTAMYSTWCIVRKCRKSSAEANAKALQMCFTQLFVCLSHFFSFVLITVLKRFIRHPAVSFIVDFIGVTMIKYEMIKYDQIRNTKSIQSRLPLLLYYMQPVAAGCVIAGSVAMPLI</sequence>
<dbReference type="GO" id="GO:0007186">
    <property type="term" value="P:G protein-coupled receptor signaling pathway"/>
    <property type="evidence" value="ECO:0007669"/>
    <property type="project" value="InterPro"/>
</dbReference>
<reference evidence="9" key="2">
    <citation type="submission" date="2025-09" db="UniProtKB">
        <authorList>
            <consortium name="Ensembl"/>
        </authorList>
    </citation>
    <scope>IDENTIFICATION</scope>
</reference>
<evidence type="ECO:0000256" key="5">
    <source>
        <dbReference type="ARBA" id="ARBA00023136"/>
    </source>
</evidence>
<dbReference type="GeneTree" id="ENSGT00930000152706"/>
<keyword evidence="3" id="KW-0552">Olfaction</keyword>
<feature type="transmembrane region" description="Helical" evidence="7">
    <location>
        <begin position="210"/>
        <end position="230"/>
    </location>
</feature>
<dbReference type="InterPro" id="IPR017452">
    <property type="entry name" value="GPCR_Rhodpsn_7TM"/>
</dbReference>
<evidence type="ECO:0000256" key="7">
    <source>
        <dbReference type="SAM" id="Phobius"/>
    </source>
</evidence>
<dbReference type="GO" id="GO:0004984">
    <property type="term" value="F:olfactory receptor activity"/>
    <property type="evidence" value="ECO:0007669"/>
    <property type="project" value="InterPro"/>
</dbReference>
<dbReference type="Pfam" id="PF13853">
    <property type="entry name" value="7tm_4"/>
    <property type="match status" value="1"/>
</dbReference>
<evidence type="ECO:0000256" key="2">
    <source>
        <dbReference type="ARBA" id="ARBA00022692"/>
    </source>
</evidence>
<name>A0A8C4WZW2_EPTBU</name>
<protein>
    <recommendedName>
        <fullName evidence="8">G-protein coupled receptors family 1 profile domain-containing protein</fullName>
    </recommendedName>
</protein>
<keyword evidence="10" id="KW-1185">Reference proteome</keyword>
<dbReference type="PROSITE" id="PS50262">
    <property type="entry name" value="G_PROTEIN_RECEP_F1_2"/>
    <property type="match status" value="1"/>
</dbReference>
<evidence type="ECO:0000256" key="1">
    <source>
        <dbReference type="ARBA" id="ARBA00004141"/>
    </source>
</evidence>
<feature type="transmembrane region" description="Helical" evidence="7">
    <location>
        <begin position="312"/>
        <end position="333"/>
    </location>
</feature>